<evidence type="ECO:0000256" key="5">
    <source>
        <dbReference type="ARBA" id="ARBA00022989"/>
    </source>
</evidence>
<organism evidence="13 14">
    <name type="scientific">Paenibacillus agricola</name>
    <dbReference type="NCBI Taxonomy" id="2716264"/>
    <lineage>
        <taxon>Bacteria</taxon>
        <taxon>Bacillati</taxon>
        <taxon>Bacillota</taxon>
        <taxon>Bacilli</taxon>
        <taxon>Bacillales</taxon>
        <taxon>Paenibacillaceae</taxon>
        <taxon>Paenibacillus</taxon>
    </lineage>
</organism>
<feature type="transmembrane region" description="Helical" evidence="10">
    <location>
        <begin position="311"/>
        <end position="334"/>
    </location>
</feature>
<dbReference type="Proteomes" id="UP001165962">
    <property type="component" value="Unassembled WGS sequence"/>
</dbReference>
<comment type="caution">
    <text evidence="13">The sequence shown here is derived from an EMBL/GenBank/DDBJ whole genome shotgun (WGS) entry which is preliminary data.</text>
</comment>
<feature type="transmembrane region" description="Helical" evidence="10">
    <location>
        <begin position="85"/>
        <end position="107"/>
    </location>
</feature>
<comment type="function">
    <text evidence="10">Na(+)/H(+) antiporter that extrudes sodium in exchange for external protons.</text>
</comment>
<evidence type="ECO:0000256" key="10">
    <source>
        <dbReference type="RuleBase" id="RU366002"/>
    </source>
</evidence>
<reference evidence="13" key="1">
    <citation type="submission" date="2020-03" db="EMBL/GenBank/DDBJ databases">
        <title>Draft sequencing of Paenibacilllus sp. S3N08.</title>
        <authorList>
            <person name="Kim D.-U."/>
        </authorList>
    </citation>
    <scope>NUCLEOTIDE SEQUENCE</scope>
    <source>
        <strain evidence="13">S3N08</strain>
    </source>
</reference>
<feature type="transmembrane region" description="Helical" evidence="10">
    <location>
        <begin position="390"/>
        <end position="412"/>
    </location>
</feature>
<evidence type="ECO:0000256" key="1">
    <source>
        <dbReference type="ARBA" id="ARBA00004651"/>
    </source>
</evidence>
<keyword evidence="11" id="KW-0175">Coiled coil</keyword>
<evidence type="ECO:0000259" key="12">
    <source>
        <dbReference type="Pfam" id="PF00999"/>
    </source>
</evidence>
<evidence type="ECO:0000256" key="3">
    <source>
        <dbReference type="ARBA" id="ARBA00022475"/>
    </source>
</evidence>
<dbReference type="PANTHER" id="PTHR10110:SF86">
    <property type="entry name" value="SODIUM_HYDROGEN EXCHANGER 7"/>
    <property type="match status" value="1"/>
</dbReference>
<evidence type="ECO:0000313" key="14">
    <source>
        <dbReference type="Proteomes" id="UP001165962"/>
    </source>
</evidence>
<evidence type="ECO:0000256" key="6">
    <source>
        <dbReference type="ARBA" id="ARBA00023053"/>
    </source>
</evidence>
<keyword evidence="7 10" id="KW-0406">Ion transport</keyword>
<keyword evidence="2 10" id="KW-0813">Transport</keyword>
<feature type="coiled-coil region" evidence="11">
    <location>
        <begin position="573"/>
        <end position="612"/>
    </location>
</feature>
<evidence type="ECO:0000256" key="9">
    <source>
        <dbReference type="ARBA" id="ARBA00023201"/>
    </source>
</evidence>
<comment type="subcellular location">
    <subcellularLocation>
        <location evidence="1 10">Cell membrane</location>
        <topology evidence="1 10">Multi-pass membrane protein</topology>
    </subcellularLocation>
</comment>
<keyword evidence="5 10" id="KW-1133">Transmembrane helix</keyword>
<name>A0ABX0J801_9BACL</name>
<evidence type="ECO:0000256" key="8">
    <source>
        <dbReference type="ARBA" id="ARBA00023136"/>
    </source>
</evidence>
<proteinExistence type="inferred from homology"/>
<gene>
    <name evidence="13" type="ORF">G9U52_09895</name>
</gene>
<dbReference type="PANTHER" id="PTHR10110">
    <property type="entry name" value="SODIUM/HYDROGEN EXCHANGER"/>
    <property type="match status" value="1"/>
</dbReference>
<feature type="transmembrane region" description="Helical" evidence="10">
    <location>
        <begin position="182"/>
        <end position="204"/>
    </location>
</feature>
<evidence type="ECO:0000256" key="2">
    <source>
        <dbReference type="ARBA" id="ARBA00022448"/>
    </source>
</evidence>
<keyword evidence="6 10" id="KW-0915">Sodium</keyword>
<evidence type="ECO:0000256" key="7">
    <source>
        <dbReference type="ARBA" id="ARBA00023065"/>
    </source>
</evidence>
<keyword evidence="3 10" id="KW-1003">Cell membrane</keyword>
<dbReference type="NCBIfam" id="TIGR00831">
    <property type="entry name" value="a_cpa1"/>
    <property type="match status" value="1"/>
</dbReference>
<protein>
    <submittedName>
        <fullName evidence="13">Na+/H+ antiporter</fullName>
    </submittedName>
</protein>
<feature type="transmembrane region" description="Helical" evidence="10">
    <location>
        <begin position="355"/>
        <end position="378"/>
    </location>
</feature>
<dbReference type="Pfam" id="PF00999">
    <property type="entry name" value="Na_H_Exchanger"/>
    <property type="match status" value="1"/>
</dbReference>
<feature type="transmembrane region" description="Helical" evidence="10">
    <location>
        <begin position="113"/>
        <end position="135"/>
    </location>
</feature>
<accession>A0ABX0J801</accession>
<feature type="transmembrane region" description="Helical" evidence="10">
    <location>
        <begin position="32"/>
        <end position="65"/>
    </location>
</feature>
<keyword evidence="8 10" id="KW-0472">Membrane</keyword>
<feature type="domain" description="Cation/H+ exchanger transmembrane" evidence="12">
    <location>
        <begin position="11"/>
        <end position="411"/>
    </location>
</feature>
<sequence length="676" mass="75245">MELFLVILLLLALIGLSTILNRFLPFIPIPLFQVLLGVLVAIIPWGVHIPLSPELFFVLFVAPLLFNDGRRIPREELWNLRAPILLLSLGLVFATVVVVGYVIHWLIPAIPLSAAFALAAIISPTDAVAVGALSGKIKMPRDITRLLEGEALLNDASGLVAFKFAVAATVSGIFSFPEAAASFLLISIGGLLVGCLVSILVIRLHVLIRHLGMEDATLHMLIQILTPFLIFLAAEELHLSGILAVVAGGITHAIERDRSESTLMELKIVSASTWTMILFILNGLVFLILGLQIPNVTEVVVNDASVSNLQMVGFIVLISITLILLRFLWVYLFWSAEWTFSNKKQVGKPRLRSTLLIALSGVRGTITLAAAFSIPLAVQDGSPFPERDVIIFLAAGVILFTLIIASVMLPLLSGKPDANKAKDEAKIEQDAKVRLLEASIATIQKDSTEENRAAALSLISDYNKHIQQIRSEGISSQIQFRKMERDLRILAFEAEREEVKRQVDGGKLSQEAAYKFIRILNRSEMIVTRRLRYILTLLLFTIRRIAWKMLKNRNQRPGAFPSHQFESIQAAKIQSSQAAIEAIQNHMDTINKEAAQEVISDYNKTIQKLKNGFNQTGTHKDFRKHKKELQYKALQIKRNMIQSQFQNGEINRALAHHLRQFVSYLEVAILVDEELV</sequence>
<comment type="caution">
    <text evidence="10">Lacks conserved residue(s) required for the propagation of feature annotation.</text>
</comment>
<feature type="transmembrane region" description="Helical" evidence="10">
    <location>
        <begin position="268"/>
        <end position="291"/>
    </location>
</feature>
<comment type="similarity">
    <text evidence="10">Belongs to the monovalent cation:proton antiporter 1 (CPA1) transporter (TC 2.A.36) family.</text>
</comment>
<evidence type="ECO:0000256" key="4">
    <source>
        <dbReference type="ARBA" id="ARBA00022692"/>
    </source>
</evidence>
<keyword evidence="9 10" id="KW-0739">Sodium transport</keyword>
<dbReference type="RefSeq" id="WP_166148868.1">
    <property type="nucleotide sequence ID" value="NZ_JAAOIW010000003.1"/>
</dbReference>
<dbReference type="InterPro" id="IPR018422">
    <property type="entry name" value="Cation/H_exchanger_CPA1"/>
</dbReference>
<dbReference type="InterPro" id="IPR006153">
    <property type="entry name" value="Cation/H_exchanger_TM"/>
</dbReference>
<dbReference type="Gene3D" id="6.10.140.1330">
    <property type="match status" value="1"/>
</dbReference>
<feature type="transmembrane region" description="Helical" evidence="10">
    <location>
        <begin position="531"/>
        <end position="547"/>
    </location>
</feature>
<evidence type="ECO:0000256" key="11">
    <source>
        <dbReference type="SAM" id="Coils"/>
    </source>
</evidence>
<keyword evidence="10" id="KW-0050">Antiport</keyword>
<keyword evidence="14" id="KW-1185">Reference proteome</keyword>
<keyword evidence="4 10" id="KW-0812">Transmembrane</keyword>
<evidence type="ECO:0000313" key="13">
    <source>
        <dbReference type="EMBL" id="NHN30146.1"/>
    </source>
</evidence>
<dbReference type="EMBL" id="JAAOIW010000003">
    <property type="protein sequence ID" value="NHN30146.1"/>
    <property type="molecule type" value="Genomic_DNA"/>
</dbReference>
<dbReference type="InterPro" id="IPR004705">
    <property type="entry name" value="Cation/H_exchanger_CPA1_bac"/>
</dbReference>